<dbReference type="Proteomes" id="UP000505325">
    <property type="component" value="Chromosome"/>
</dbReference>
<dbReference type="Gene3D" id="3.30.70.100">
    <property type="match status" value="1"/>
</dbReference>
<name>A0A6M8UHH5_9GAMM</name>
<dbReference type="KEGG" id="pmak:PMPD1_2225"/>
<dbReference type="InterPro" id="IPR009874">
    <property type="entry name" value="DUF1428"/>
</dbReference>
<reference evidence="1 2" key="1">
    <citation type="submission" date="2020-06" db="EMBL/GenBank/DDBJ databases">
        <title>Genome sequence of Paramixta manurensis strain PD-1.</title>
        <authorList>
            <person name="Lee C.W."/>
            <person name="Kim J."/>
        </authorList>
    </citation>
    <scope>NUCLEOTIDE SEQUENCE [LARGE SCALE GENOMIC DNA]</scope>
    <source>
        <strain evidence="1 2">PD-1</strain>
    </source>
</reference>
<dbReference type="RefSeq" id="WP_173634131.1">
    <property type="nucleotide sequence ID" value="NZ_CP054212.1"/>
</dbReference>
<dbReference type="AlphaFoldDB" id="A0A6M8UHH5"/>
<proteinExistence type="predicted"/>
<gene>
    <name evidence="1" type="ORF">PMPD1_2225</name>
</gene>
<dbReference type="PIRSF" id="PIRSF007028">
    <property type="entry name" value="UCP007028"/>
    <property type="match status" value="1"/>
</dbReference>
<dbReference type="EMBL" id="CP054212">
    <property type="protein sequence ID" value="QKJ87170.1"/>
    <property type="molecule type" value="Genomic_DNA"/>
</dbReference>
<dbReference type="InterPro" id="IPR011008">
    <property type="entry name" value="Dimeric_a/b-barrel"/>
</dbReference>
<evidence type="ECO:0000313" key="2">
    <source>
        <dbReference type="Proteomes" id="UP000505325"/>
    </source>
</evidence>
<protein>
    <submittedName>
        <fullName evidence="1">DUF1428 family protein</fullName>
    </submittedName>
</protein>
<dbReference type="SUPFAM" id="SSF54909">
    <property type="entry name" value="Dimeric alpha+beta barrel"/>
    <property type="match status" value="1"/>
</dbReference>
<accession>A0A6M8UHH5</accession>
<dbReference type="Pfam" id="PF07237">
    <property type="entry name" value="DUF1428"/>
    <property type="match status" value="1"/>
</dbReference>
<evidence type="ECO:0000313" key="1">
    <source>
        <dbReference type="EMBL" id="QKJ87170.1"/>
    </source>
</evidence>
<organism evidence="1 2">
    <name type="scientific">Paramixta manurensis</name>
    <dbReference type="NCBI Taxonomy" id="2740817"/>
    <lineage>
        <taxon>Bacteria</taxon>
        <taxon>Pseudomonadati</taxon>
        <taxon>Pseudomonadota</taxon>
        <taxon>Gammaproteobacteria</taxon>
        <taxon>Enterobacterales</taxon>
        <taxon>Erwiniaceae</taxon>
        <taxon>Paramixta</taxon>
    </lineage>
</organism>
<sequence length="117" mass="13128">MRYVEGYLLAVPVAGKEAYRQAAIEAASLFKKFGATRVVECWGDEVPHGEHTDFWRAVKAEAGETVVFSWIEYPSKEVRDAVNAKMMESPRMQALGKNMPFDGKRLVFGGFLPLVDE</sequence>
<keyword evidence="2" id="KW-1185">Reference proteome</keyword>